<accession>A0A9P1H8E3</accession>
<protein>
    <submittedName>
        <fullName evidence="2">Uncharacterized protein</fullName>
    </submittedName>
</protein>
<dbReference type="AlphaFoldDB" id="A0A9P1H8E3"/>
<dbReference type="Proteomes" id="UP000838763">
    <property type="component" value="Unassembled WGS sequence"/>
</dbReference>
<sequence length="91" mass="10550">MHQACLDDLEQIFDFPFSTLHRGYGSSQYLRRHPHRSFPPALLFSSAEESPPPKRNRLNGSKRLPGHRRLRCSGQETEPSPRGKETSRDEY</sequence>
<feature type="compositionally biased region" description="Basic and acidic residues" evidence="1">
    <location>
        <begin position="79"/>
        <end position="91"/>
    </location>
</feature>
<name>A0A9P1H8E3_9PEZI</name>
<comment type="caution">
    <text evidence="2">The sequence shown here is derived from an EMBL/GenBank/DDBJ whole genome shotgun (WGS) entry which is preliminary data.</text>
</comment>
<organism evidence="2 3">
    <name type="scientific">Parascedosporium putredinis</name>
    <dbReference type="NCBI Taxonomy" id="1442378"/>
    <lineage>
        <taxon>Eukaryota</taxon>
        <taxon>Fungi</taxon>
        <taxon>Dikarya</taxon>
        <taxon>Ascomycota</taxon>
        <taxon>Pezizomycotina</taxon>
        <taxon>Sordariomycetes</taxon>
        <taxon>Hypocreomycetidae</taxon>
        <taxon>Microascales</taxon>
        <taxon>Microascaceae</taxon>
        <taxon>Parascedosporium</taxon>
    </lineage>
</organism>
<proteinExistence type="predicted"/>
<reference evidence="2" key="1">
    <citation type="submission" date="2022-11" db="EMBL/GenBank/DDBJ databases">
        <authorList>
            <person name="Scott C."/>
            <person name="Bruce N."/>
        </authorList>
    </citation>
    <scope>NUCLEOTIDE SEQUENCE</scope>
</reference>
<evidence type="ECO:0000256" key="1">
    <source>
        <dbReference type="SAM" id="MobiDB-lite"/>
    </source>
</evidence>
<feature type="region of interest" description="Disordered" evidence="1">
    <location>
        <begin position="41"/>
        <end position="91"/>
    </location>
</feature>
<evidence type="ECO:0000313" key="2">
    <source>
        <dbReference type="EMBL" id="CAI4218617.1"/>
    </source>
</evidence>
<gene>
    <name evidence="2" type="ORF">PPNO1_LOCUS8197</name>
</gene>
<evidence type="ECO:0000313" key="3">
    <source>
        <dbReference type="Proteomes" id="UP000838763"/>
    </source>
</evidence>
<dbReference type="EMBL" id="CALLCH030000018">
    <property type="protein sequence ID" value="CAI4218617.1"/>
    <property type="molecule type" value="Genomic_DNA"/>
</dbReference>
<keyword evidence="3" id="KW-1185">Reference proteome</keyword>